<name>A0AA38FAW7_TAXCH</name>
<proteinExistence type="predicted"/>
<feature type="non-terminal residue" evidence="2">
    <location>
        <position position="57"/>
    </location>
</feature>
<protein>
    <submittedName>
        <fullName evidence="2">Uncharacterized protein</fullName>
    </submittedName>
</protein>
<comment type="caution">
    <text evidence="2">The sequence shown here is derived from an EMBL/GenBank/DDBJ whole genome shotgun (WGS) entry which is preliminary data.</text>
</comment>
<evidence type="ECO:0000256" key="1">
    <source>
        <dbReference type="SAM" id="MobiDB-lite"/>
    </source>
</evidence>
<feature type="region of interest" description="Disordered" evidence="1">
    <location>
        <begin position="1"/>
        <end position="28"/>
    </location>
</feature>
<sequence>GGDSWIHSEPFRRNCSRRPKKGFSGTFSHGGHPYEKLMLRQNPGWELYLEELQDASE</sequence>
<gene>
    <name evidence="2" type="ORF">KI387_038499</name>
</gene>
<dbReference type="AlphaFoldDB" id="A0AA38FAW7"/>
<evidence type="ECO:0000313" key="3">
    <source>
        <dbReference type="Proteomes" id="UP000824469"/>
    </source>
</evidence>
<dbReference type="Proteomes" id="UP000824469">
    <property type="component" value="Unassembled WGS sequence"/>
</dbReference>
<feature type="non-terminal residue" evidence="2">
    <location>
        <position position="1"/>
    </location>
</feature>
<evidence type="ECO:0000313" key="2">
    <source>
        <dbReference type="EMBL" id="KAH9294911.1"/>
    </source>
</evidence>
<organism evidence="2 3">
    <name type="scientific">Taxus chinensis</name>
    <name type="common">Chinese yew</name>
    <name type="synonym">Taxus wallichiana var. chinensis</name>
    <dbReference type="NCBI Taxonomy" id="29808"/>
    <lineage>
        <taxon>Eukaryota</taxon>
        <taxon>Viridiplantae</taxon>
        <taxon>Streptophyta</taxon>
        <taxon>Embryophyta</taxon>
        <taxon>Tracheophyta</taxon>
        <taxon>Spermatophyta</taxon>
        <taxon>Pinopsida</taxon>
        <taxon>Pinidae</taxon>
        <taxon>Conifers II</taxon>
        <taxon>Cupressales</taxon>
        <taxon>Taxaceae</taxon>
        <taxon>Taxus</taxon>
    </lineage>
</organism>
<accession>A0AA38FAW7</accession>
<dbReference type="EMBL" id="JAHRHJ020000011">
    <property type="protein sequence ID" value="KAH9294911.1"/>
    <property type="molecule type" value="Genomic_DNA"/>
</dbReference>
<reference evidence="2 3" key="1">
    <citation type="journal article" date="2021" name="Nat. Plants">
        <title>The Taxus genome provides insights into paclitaxel biosynthesis.</title>
        <authorList>
            <person name="Xiong X."/>
            <person name="Gou J."/>
            <person name="Liao Q."/>
            <person name="Li Y."/>
            <person name="Zhou Q."/>
            <person name="Bi G."/>
            <person name="Li C."/>
            <person name="Du R."/>
            <person name="Wang X."/>
            <person name="Sun T."/>
            <person name="Guo L."/>
            <person name="Liang H."/>
            <person name="Lu P."/>
            <person name="Wu Y."/>
            <person name="Zhang Z."/>
            <person name="Ro D.K."/>
            <person name="Shang Y."/>
            <person name="Huang S."/>
            <person name="Yan J."/>
        </authorList>
    </citation>
    <scope>NUCLEOTIDE SEQUENCE [LARGE SCALE GENOMIC DNA]</scope>
    <source>
        <strain evidence="2">Ta-2019</strain>
    </source>
</reference>
<keyword evidence="3" id="KW-1185">Reference proteome</keyword>